<evidence type="ECO:0000256" key="2">
    <source>
        <dbReference type="ARBA" id="ARBA00022705"/>
    </source>
</evidence>
<keyword evidence="2" id="KW-0235">DNA replication</keyword>
<sequence>MEVVVAVGRAQPDEPAVLTGAPDGPEEVPVARLPARIAELESRHRPRWVWADTARLYPHLLDAGVRVARCHDLRLCRRILAAGEHGREDHDSGGAGVDLGQAHGASWEAGASWEIRPAHEPTLLDGLEQELGPAEVAAEHARQREVVAACPEPGRLRLLLAAESAGALVAAEMRHDGLPWDRAAHDRILTEILGPRPPHGSRPALLEELAGQIRTHLSAPSLNPDSPSDLLRALNAAGIEVGTTRKWELNQVRHPAIPPLLEYKKLARLLTANGWAWLEEWVHPVRHPGPGTGRELARFRPEYVVAGVVTGRWATSGGGALQLPKQVRGAVVADPGWRFVVADAAQLEPRVLAAMARDEGMAAAARGIDLYQGLVDQGIVDTRAHAKVAMLGALYGSTSGEAGRLMPRLLRAYPRATGVVEAAARTGEQGGTVRTWLGRRSPDPPPAWREAQRGAAAEGAAAEEVRRARQLAREWGRFTRNFVVQGTAAEWALCWLADVRGRLRALAANRGPWSGPGADVGPHLVFFLHDEVVVHTPADLAEEVAEAVRAAAAAAGRLLFGDFPIEFPLDVAVVETYADAA</sequence>
<evidence type="ECO:0000256" key="3">
    <source>
        <dbReference type="ARBA" id="ARBA00049244"/>
    </source>
</evidence>
<dbReference type="NCBIfam" id="NF011538">
    <property type="entry name" value="PRK14975.1-1"/>
    <property type="match status" value="1"/>
</dbReference>
<evidence type="ECO:0000259" key="4">
    <source>
        <dbReference type="SMART" id="SM00482"/>
    </source>
</evidence>
<protein>
    <recommendedName>
        <fullName evidence="1">DNA-directed DNA polymerase</fullName>
        <ecNumber evidence="1">2.7.7.7</ecNumber>
    </recommendedName>
</protein>
<proteinExistence type="predicted"/>
<organism evidence="5 6">
    <name type="scientific">Georgenia alba</name>
    <dbReference type="NCBI Taxonomy" id="2233858"/>
    <lineage>
        <taxon>Bacteria</taxon>
        <taxon>Bacillati</taxon>
        <taxon>Actinomycetota</taxon>
        <taxon>Actinomycetes</taxon>
        <taxon>Micrococcales</taxon>
        <taxon>Bogoriellaceae</taxon>
        <taxon>Georgenia</taxon>
    </lineage>
</organism>
<dbReference type="Gene3D" id="1.10.150.20">
    <property type="entry name" value="5' to 3' exonuclease, C-terminal subdomain"/>
    <property type="match status" value="1"/>
</dbReference>
<accession>A0ABW2Q4W0</accession>
<evidence type="ECO:0000256" key="1">
    <source>
        <dbReference type="ARBA" id="ARBA00012417"/>
    </source>
</evidence>
<dbReference type="GO" id="GO:0004527">
    <property type="term" value="F:exonuclease activity"/>
    <property type="evidence" value="ECO:0007669"/>
    <property type="project" value="UniProtKB-KW"/>
</dbReference>
<keyword evidence="5" id="KW-0378">Hydrolase</keyword>
<reference evidence="6" key="1">
    <citation type="journal article" date="2019" name="Int. J. Syst. Evol. Microbiol.">
        <title>The Global Catalogue of Microorganisms (GCM) 10K type strain sequencing project: providing services to taxonomists for standard genome sequencing and annotation.</title>
        <authorList>
            <consortium name="The Broad Institute Genomics Platform"/>
            <consortium name="The Broad Institute Genome Sequencing Center for Infectious Disease"/>
            <person name="Wu L."/>
            <person name="Ma J."/>
        </authorList>
    </citation>
    <scope>NUCLEOTIDE SEQUENCE [LARGE SCALE GENOMIC DNA]</scope>
    <source>
        <strain evidence="6">JCM 1490</strain>
    </source>
</reference>
<comment type="caution">
    <text evidence="5">The sequence shown here is derived from an EMBL/GenBank/DDBJ whole genome shotgun (WGS) entry which is preliminary data.</text>
</comment>
<dbReference type="EC" id="2.7.7.7" evidence="1"/>
<dbReference type="RefSeq" id="WP_382390044.1">
    <property type="nucleotide sequence ID" value="NZ_JBHTCQ010000001.1"/>
</dbReference>
<dbReference type="SUPFAM" id="SSF56672">
    <property type="entry name" value="DNA/RNA polymerases"/>
    <property type="match status" value="1"/>
</dbReference>
<name>A0ABW2Q4W0_9MICO</name>
<dbReference type="Pfam" id="PF00476">
    <property type="entry name" value="DNA_pol_A"/>
    <property type="match status" value="1"/>
</dbReference>
<comment type="catalytic activity">
    <reaction evidence="3">
        <text>DNA(n) + a 2'-deoxyribonucleoside 5'-triphosphate = DNA(n+1) + diphosphate</text>
        <dbReference type="Rhea" id="RHEA:22508"/>
        <dbReference type="Rhea" id="RHEA-COMP:17339"/>
        <dbReference type="Rhea" id="RHEA-COMP:17340"/>
        <dbReference type="ChEBI" id="CHEBI:33019"/>
        <dbReference type="ChEBI" id="CHEBI:61560"/>
        <dbReference type="ChEBI" id="CHEBI:173112"/>
        <dbReference type="EC" id="2.7.7.7"/>
    </reaction>
</comment>
<dbReference type="Gene3D" id="3.30.70.370">
    <property type="match status" value="1"/>
</dbReference>
<gene>
    <name evidence="5" type="ORF">ACFQQL_00220</name>
</gene>
<dbReference type="InterPro" id="IPR001098">
    <property type="entry name" value="DNA-dir_DNA_pol_A_palm_dom"/>
</dbReference>
<keyword evidence="6" id="KW-1185">Reference proteome</keyword>
<keyword evidence="5" id="KW-0269">Exonuclease</keyword>
<dbReference type="SMART" id="SM00482">
    <property type="entry name" value="POLAc"/>
    <property type="match status" value="1"/>
</dbReference>
<evidence type="ECO:0000313" key="6">
    <source>
        <dbReference type="Proteomes" id="UP001596455"/>
    </source>
</evidence>
<dbReference type="PANTHER" id="PTHR10133">
    <property type="entry name" value="DNA POLYMERASE I"/>
    <property type="match status" value="1"/>
</dbReference>
<dbReference type="EMBL" id="JBHTCQ010000001">
    <property type="protein sequence ID" value="MFC7403513.1"/>
    <property type="molecule type" value="Genomic_DNA"/>
</dbReference>
<dbReference type="Proteomes" id="UP001596455">
    <property type="component" value="Unassembled WGS sequence"/>
</dbReference>
<dbReference type="PANTHER" id="PTHR10133:SF27">
    <property type="entry name" value="DNA POLYMERASE NU"/>
    <property type="match status" value="1"/>
</dbReference>
<feature type="domain" description="DNA-directed DNA polymerase family A palm" evidence="4">
    <location>
        <begin position="324"/>
        <end position="540"/>
    </location>
</feature>
<dbReference type="InterPro" id="IPR002298">
    <property type="entry name" value="DNA_polymerase_A"/>
</dbReference>
<keyword evidence="5" id="KW-0540">Nuclease</keyword>
<dbReference type="CDD" id="cd06444">
    <property type="entry name" value="DNA_pol_A"/>
    <property type="match status" value="1"/>
</dbReference>
<evidence type="ECO:0000313" key="5">
    <source>
        <dbReference type="EMBL" id="MFC7403513.1"/>
    </source>
</evidence>
<dbReference type="InterPro" id="IPR043502">
    <property type="entry name" value="DNA/RNA_pol_sf"/>
</dbReference>